<dbReference type="KEGG" id="ter:Tery_3247"/>
<dbReference type="RefSeq" id="WP_011612706.1">
    <property type="nucleotide sequence ID" value="NC_008312.1"/>
</dbReference>
<dbReference type="InterPro" id="IPR036061">
    <property type="entry name" value="CheW-like_dom_sf"/>
</dbReference>
<dbReference type="HOGENOM" id="CLU_048995_5_1_3"/>
<dbReference type="Gene3D" id="2.30.30.40">
    <property type="entry name" value="SH3 Domains"/>
    <property type="match status" value="1"/>
</dbReference>
<organism evidence="2">
    <name type="scientific">Trichodesmium erythraeum (strain IMS101)</name>
    <dbReference type="NCBI Taxonomy" id="203124"/>
    <lineage>
        <taxon>Bacteria</taxon>
        <taxon>Bacillati</taxon>
        <taxon>Cyanobacteriota</taxon>
        <taxon>Cyanophyceae</taxon>
        <taxon>Oscillatoriophycideae</taxon>
        <taxon>Oscillatoriales</taxon>
        <taxon>Microcoleaceae</taxon>
        <taxon>Trichodesmium</taxon>
    </lineage>
</organism>
<dbReference type="OrthoDB" id="483582at2"/>
<dbReference type="PANTHER" id="PTHR22617:SF23">
    <property type="entry name" value="CHEMOTAXIS PROTEIN CHEW"/>
    <property type="match status" value="1"/>
</dbReference>
<reference evidence="2" key="1">
    <citation type="submission" date="2006-06" db="EMBL/GenBank/DDBJ databases">
        <title>Complete sequence of Trichodesmium erythraeum IMS101.</title>
        <authorList>
            <consortium name="US DOE Joint Genome Institute"/>
            <person name="Copeland A."/>
            <person name="Lucas S."/>
            <person name="Lapidus A."/>
            <person name="Barry K."/>
            <person name="Detter J.C."/>
            <person name="Glavina del Rio T."/>
            <person name="Hammon N."/>
            <person name="Israni S."/>
            <person name="Dalin E."/>
            <person name="Tice H."/>
            <person name="Pitluck S."/>
            <person name="Kiss H."/>
            <person name="Munk A.C."/>
            <person name="Brettin T."/>
            <person name="Bruce D."/>
            <person name="Han C."/>
            <person name="Tapia R."/>
            <person name="Gilna P."/>
            <person name="Schmutz J."/>
            <person name="Larimer F."/>
            <person name="Land M."/>
            <person name="Hauser L."/>
            <person name="Kyrpides N."/>
            <person name="Kim E."/>
            <person name="Richardson P."/>
        </authorList>
    </citation>
    <scope>NUCLEOTIDE SEQUENCE [LARGE SCALE GENOMIC DNA]</scope>
    <source>
        <strain evidence="2">IMS101</strain>
    </source>
</reference>
<gene>
    <name evidence="2" type="ordered locus">Tery_3247</name>
</gene>
<feature type="domain" description="CheW-like" evidence="1">
    <location>
        <begin position="23"/>
        <end position="170"/>
    </location>
</feature>
<dbReference type="SMART" id="SM00260">
    <property type="entry name" value="CheW"/>
    <property type="match status" value="1"/>
</dbReference>
<sequence>MIGNEDFLPSQGIGIQELENPEGEQHLRFYLPSGNEFALLATDIREVIYQSPEGITAIPNVSPLLLGTINVRGRVIWVADLAQFLGEQIPINPDQTEIKIIAVEDQDTILGLAVDKIVGMEWLDEKKLKMSTDVADGMAPFLRGEWVFGEKGEHILRLLDQEAIIRSARWAA</sequence>
<dbReference type="InterPro" id="IPR002545">
    <property type="entry name" value="CheW-lke_dom"/>
</dbReference>
<proteinExistence type="predicted"/>
<dbReference type="Gene3D" id="2.40.50.180">
    <property type="entry name" value="CheA-289, Domain 4"/>
    <property type="match status" value="1"/>
</dbReference>
<dbReference type="InterPro" id="IPR039315">
    <property type="entry name" value="CheW"/>
</dbReference>
<dbReference type="SUPFAM" id="SSF50341">
    <property type="entry name" value="CheW-like"/>
    <property type="match status" value="1"/>
</dbReference>
<name>Q10ZG3_TRIEI</name>
<dbReference type="PANTHER" id="PTHR22617">
    <property type="entry name" value="CHEMOTAXIS SENSOR HISTIDINE KINASE-RELATED"/>
    <property type="match status" value="1"/>
</dbReference>
<dbReference type="Pfam" id="PF01584">
    <property type="entry name" value="CheW"/>
    <property type="match status" value="1"/>
</dbReference>
<evidence type="ECO:0000313" key="2">
    <source>
        <dbReference type="EMBL" id="ABG52361.1"/>
    </source>
</evidence>
<dbReference type="eggNOG" id="COG0835">
    <property type="taxonomic scope" value="Bacteria"/>
</dbReference>
<dbReference type="EMBL" id="CP000393">
    <property type="protein sequence ID" value="ABG52361.1"/>
    <property type="molecule type" value="Genomic_DNA"/>
</dbReference>
<protein>
    <submittedName>
        <fullName evidence="2">CheW protein</fullName>
    </submittedName>
</protein>
<dbReference type="GO" id="GO:0007165">
    <property type="term" value="P:signal transduction"/>
    <property type="evidence" value="ECO:0007669"/>
    <property type="project" value="InterPro"/>
</dbReference>
<dbReference type="AlphaFoldDB" id="Q10ZG3"/>
<dbReference type="GO" id="GO:0005829">
    <property type="term" value="C:cytosol"/>
    <property type="evidence" value="ECO:0007669"/>
    <property type="project" value="TreeGrafter"/>
</dbReference>
<dbReference type="GO" id="GO:0006935">
    <property type="term" value="P:chemotaxis"/>
    <property type="evidence" value="ECO:0007669"/>
    <property type="project" value="InterPro"/>
</dbReference>
<dbReference type="PROSITE" id="PS50851">
    <property type="entry name" value="CHEW"/>
    <property type="match status" value="1"/>
</dbReference>
<accession>Q10ZG3</accession>
<evidence type="ECO:0000259" key="1">
    <source>
        <dbReference type="PROSITE" id="PS50851"/>
    </source>
</evidence>
<dbReference type="STRING" id="203124.Tery_3247"/>